<dbReference type="AlphaFoldDB" id="A0A409VZP7"/>
<feature type="compositionally biased region" description="Polar residues" evidence="1">
    <location>
        <begin position="99"/>
        <end position="112"/>
    </location>
</feature>
<dbReference type="EMBL" id="NHTK01005904">
    <property type="protein sequence ID" value="PPQ71703.1"/>
    <property type="molecule type" value="Genomic_DNA"/>
</dbReference>
<sequence length="151" mass="17092">MQLLIPRPPFPSFSLALSGYGQDVAQEHRPAATNENTDREPTTSSESSSSQNPERFPDLMKTFDSRCPDYWLEHPEDKTDADTVFEEREEKESRAIASGSKTSAETRPTARNGNGKRRWMKLVRNSHLSLFKHLRHSASSSNASHPVSFWS</sequence>
<gene>
    <name evidence="2" type="ORF">CVT24_007900</name>
</gene>
<reference evidence="2 3" key="1">
    <citation type="journal article" date="2018" name="Evol. Lett.">
        <title>Horizontal gene cluster transfer increased hallucinogenic mushroom diversity.</title>
        <authorList>
            <person name="Reynolds H.T."/>
            <person name="Vijayakumar V."/>
            <person name="Gluck-Thaler E."/>
            <person name="Korotkin H.B."/>
            <person name="Matheny P.B."/>
            <person name="Slot J.C."/>
        </authorList>
    </citation>
    <scope>NUCLEOTIDE SEQUENCE [LARGE SCALE GENOMIC DNA]</scope>
    <source>
        <strain evidence="2 3">2629</strain>
    </source>
</reference>
<organism evidence="2 3">
    <name type="scientific">Panaeolus cyanescens</name>
    <dbReference type="NCBI Taxonomy" id="181874"/>
    <lineage>
        <taxon>Eukaryota</taxon>
        <taxon>Fungi</taxon>
        <taxon>Dikarya</taxon>
        <taxon>Basidiomycota</taxon>
        <taxon>Agaricomycotina</taxon>
        <taxon>Agaricomycetes</taxon>
        <taxon>Agaricomycetidae</taxon>
        <taxon>Agaricales</taxon>
        <taxon>Agaricineae</taxon>
        <taxon>Galeropsidaceae</taxon>
        <taxon>Panaeolus</taxon>
    </lineage>
</organism>
<name>A0A409VZP7_9AGAR</name>
<proteinExistence type="predicted"/>
<keyword evidence="3" id="KW-1185">Reference proteome</keyword>
<feature type="compositionally biased region" description="Basic and acidic residues" evidence="1">
    <location>
        <begin position="25"/>
        <end position="41"/>
    </location>
</feature>
<dbReference type="Proteomes" id="UP000284842">
    <property type="component" value="Unassembled WGS sequence"/>
</dbReference>
<comment type="caution">
    <text evidence="2">The sequence shown here is derived from an EMBL/GenBank/DDBJ whole genome shotgun (WGS) entry which is preliminary data.</text>
</comment>
<evidence type="ECO:0000313" key="2">
    <source>
        <dbReference type="EMBL" id="PPQ71703.1"/>
    </source>
</evidence>
<evidence type="ECO:0000256" key="1">
    <source>
        <dbReference type="SAM" id="MobiDB-lite"/>
    </source>
</evidence>
<evidence type="ECO:0000313" key="3">
    <source>
        <dbReference type="Proteomes" id="UP000284842"/>
    </source>
</evidence>
<dbReference type="OrthoDB" id="3066329at2759"/>
<feature type="region of interest" description="Disordered" evidence="1">
    <location>
        <begin position="21"/>
        <end position="117"/>
    </location>
</feature>
<dbReference type="InParanoid" id="A0A409VZP7"/>
<protein>
    <submittedName>
        <fullName evidence="2">Uncharacterized protein</fullName>
    </submittedName>
</protein>
<accession>A0A409VZP7</accession>
<feature type="compositionally biased region" description="Basic and acidic residues" evidence="1">
    <location>
        <begin position="55"/>
        <end position="94"/>
    </location>
</feature>